<reference evidence="2 3" key="1">
    <citation type="journal article" date="2014" name="Genome Announc.">
        <title>Draft Genome Sequence of Lysobacter capsici AZ78, a Bacterium Antagonistic to Plant-Pathogenic Oomycetes.</title>
        <authorList>
            <person name="Puopolo G."/>
            <person name="Sonego P."/>
            <person name="Engelen K."/>
            <person name="Pertot I."/>
        </authorList>
    </citation>
    <scope>NUCLEOTIDE SEQUENCE [LARGE SCALE GENOMIC DNA]</scope>
    <source>
        <strain evidence="2 3">AZ78</strain>
    </source>
</reference>
<organism evidence="2 3">
    <name type="scientific">Lysobacter capsici AZ78</name>
    <dbReference type="NCBI Taxonomy" id="1444315"/>
    <lineage>
        <taxon>Bacteria</taxon>
        <taxon>Pseudomonadati</taxon>
        <taxon>Pseudomonadota</taxon>
        <taxon>Gammaproteobacteria</taxon>
        <taxon>Lysobacterales</taxon>
        <taxon>Lysobacteraceae</taxon>
        <taxon>Lysobacter</taxon>
    </lineage>
</organism>
<dbReference type="CDD" id="cd04301">
    <property type="entry name" value="NAT_SF"/>
    <property type="match status" value="1"/>
</dbReference>
<proteinExistence type="predicted"/>
<gene>
    <name evidence="2" type="ORF">AZ78_3847</name>
</gene>
<protein>
    <submittedName>
        <fullName evidence="2">Histone acetyltransferase HPA2</fullName>
    </submittedName>
</protein>
<sequence length="164" mass="18339">MLAMSDSGSVPFQSAVLIRPYTLDDWPRLCEIHDRARLEELKLSANPAAFRSLARTAHSEGLFEGRLDVGLLDGVVQGFVAYQRHTLNWLYVHPDAYRRGVGRSLLRHALADCGPVVGTQALAGNEPALRLYRSEGFIEIERRNGRLAGSDEFPAVGVILRRWR</sequence>
<dbReference type="InterPro" id="IPR000182">
    <property type="entry name" value="GNAT_dom"/>
</dbReference>
<dbReference type="Gene3D" id="3.40.630.30">
    <property type="match status" value="1"/>
</dbReference>
<evidence type="ECO:0000313" key="2">
    <source>
        <dbReference type="EMBL" id="KWS06292.1"/>
    </source>
</evidence>
<dbReference type="Pfam" id="PF13508">
    <property type="entry name" value="Acetyltransf_7"/>
    <property type="match status" value="1"/>
</dbReference>
<accession>A0A120AHK0</accession>
<dbReference type="EMBL" id="JAJA02000001">
    <property type="protein sequence ID" value="KWS06292.1"/>
    <property type="molecule type" value="Genomic_DNA"/>
</dbReference>
<dbReference type="PROSITE" id="PS51186">
    <property type="entry name" value="GNAT"/>
    <property type="match status" value="1"/>
</dbReference>
<evidence type="ECO:0000313" key="3">
    <source>
        <dbReference type="Proteomes" id="UP000023435"/>
    </source>
</evidence>
<dbReference type="GO" id="GO:0016747">
    <property type="term" value="F:acyltransferase activity, transferring groups other than amino-acyl groups"/>
    <property type="evidence" value="ECO:0007669"/>
    <property type="project" value="InterPro"/>
</dbReference>
<keyword evidence="3" id="KW-1185">Reference proteome</keyword>
<feature type="domain" description="N-acetyltransferase" evidence="1">
    <location>
        <begin position="16"/>
        <end position="164"/>
    </location>
</feature>
<name>A0A120AHK0_9GAMM</name>
<comment type="caution">
    <text evidence="2">The sequence shown here is derived from an EMBL/GenBank/DDBJ whole genome shotgun (WGS) entry which is preliminary data.</text>
</comment>
<dbReference type="AlphaFoldDB" id="A0A120AHK0"/>
<dbReference type="InterPro" id="IPR016181">
    <property type="entry name" value="Acyl_CoA_acyltransferase"/>
</dbReference>
<evidence type="ECO:0000259" key="1">
    <source>
        <dbReference type="PROSITE" id="PS51186"/>
    </source>
</evidence>
<dbReference type="Proteomes" id="UP000023435">
    <property type="component" value="Unassembled WGS sequence"/>
</dbReference>
<dbReference type="SUPFAM" id="SSF55729">
    <property type="entry name" value="Acyl-CoA N-acyltransferases (Nat)"/>
    <property type="match status" value="1"/>
</dbReference>